<dbReference type="OrthoDB" id="4062651at2759"/>
<keyword evidence="3" id="KW-1185">Reference proteome</keyword>
<dbReference type="InParanoid" id="A0A3N4LBZ6"/>
<protein>
    <recommendedName>
        <fullName evidence="1">DUF6826 domain-containing protein</fullName>
    </recommendedName>
</protein>
<dbReference type="InterPro" id="IPR011009">
    <property type="entry name" value="Kinase-like_dom_sf"/>
</dbReference>
<evidence type="ECO:0000313" key="3">
    <source>
        <dbReference type="Proteomes" id="UP000267821"/>
    </source>
</evidence>
<dbReference type="Gene3D" id="1.10.510.10">
    <property type="entry name" value="Transferase(Phosphotransferase) domain 1"/>
    <property type="match status" value="1"/>
</dbReference>
<sequence length="624" mass="69856">MDTFESIYPREQRELHEGQLADKYTKIFADWLGQQYADLFRILVKDLIYKATAPLLEAIQETSRQNMKLHDEIRQQAITEFTAQAGALKTLPVECCDLPVQSRIMMPSDAASGVCHDSLTRAKAFAQIMRKSTTMLDVPLPKPARIAVNLNGHDQFATELRGLAKGDKADIDYGAVARCIATFLTDKSVAALSSHVIDTHSESFLNGLAPDISIQRYTSTADKFNVAAIIELKGLDQQLGSLDNCGQILNYLMALATYQPGRREFIGILTNLQDAYVFQYIQGTPEEEQYPTTNTGGLTFLTRFRMACILDTLAYLAMALQWQSANPPRQPFTPAVGKLVRIVHSNPESHSVVGEFTYRGISAIGKTVANMRMKRILLQEIETIRKLQGDARPISIPELLYPNSETLILPAPEMVTSPVGRPLQLDIFKNASDFRACLEDILLAIAWVHSHGLAHRDVRTDNVLVYAANPTTLEKSDSKSLREPLWRGLLIDFDHAAVLEEECDYEGGFICCPLELIQACGANPTTTVLGNEFWLEPDTPRYKPRRSHDYLAFVLLVNTLIFPLPLQKFNCSLVLEHSSERGRLLRLLESLRGSPGWRDMVALADKAMDDVATWRQSLAMIDWL</sequence>
<evidence type="ECO:0000313" key="2">
    <source>
        <dbReference type="EMBL" id="RPB20407.1"/>
    </source>
</evidence>
<organism evidence="2 3">
    <name type="scientific">Terfezia boudieri ATCC MYA-4762</name>
    <dbReference type="NCBI Taxonomy" id="1051890"/>
    <lineage>
        <taxon>Eukaryota</taxon>
        <taxon>Fungi</taxon>
        <taxon>Dikarya</taxon>
        <taxon>Ascomycota</taxon>
        <taxon>Pezizomycotina</taxon>
        <taxon>Pezizomycetes</taxon>
        <taxon>Pezizales</taxon>
        <taxon>Pezizaceae</taxon>
        <taxon>Terfezia</taxon>
    </lineage>
</organism>
<evidence type="ECO:0000259" key="1">
    <source>
        <dbReference type="Pfam" id="PF20713"/>
    </source>
</evidence>
<dbReference type="Pfam" id="PF20713">
    <property type="entry name" value="DUF6826"/>
    <property type="match status" value="1"/>
</dbReference>
<dbReference type="Proteomes" id="UP000267821">
    <property type="component" value="Unassembled WGS sequence"/>
</dbReference>
<dbReference type="InterPro" id="IPR049229">
    <property type="entry name" value="DUF6826"/>
</dbReference>
<dbReference type="STRING" id="1051890.A0A3N4LBZ6"/>
<gene>
    <name evidence="2" type="ORF">L211DRAFT_870689</name>
</gene>
<accession>A0A3N4LBZ6</accession>
<dbReference type="AlphaFoldDB" id="A0A3N4LBZ6"/>
<reference evidence="2 3" key="1">
    <citation type="journal article" date="2018" name="Nat. Ecol. Evol.">
        <title>Pezizomycetes genomes reveal the molecular basis of ectomycorrhizal truffle lifestyle.</title>
        <authorList>
            <person name="Murat C."/>
            <person name="Payen T."/>
            <person name="Noel B."/>
            <person name="Kuo A."/>
            <person name="Morin E."/>
            <person name="Chen J."/>
            <person name="Kohler A."/>
            <person name="Krizsan K."/>
            <person name="Balestrini R."/>
            <person name="Da Silva C."/>
            <person name="Montanini B."/>
            <person name="Hainaut M."/>
            <person name="Levati E."/>
            <person name="Barry K.W."/>
            <person name="Belfiori B."/>
            <person name="Cichocki N."/>
            <person name="Clum A."/>
            <person name="Dockter R.B."/>
            <person name="Fauchery L."/>
            <person name="Guy J."/>
            <person name="Iotti M."/>
            <person name="Le Tacon F."/>
            <person name="Lindquist E.A."/>
            <person name="Lipzen A."/>
            <person name="Malagnac F."/>
            <person name="Mello A."/>
            <person name="Molinier V."/>
            <person name="Miyauchi S."/>
            <person name="Poulain J."/>
            <person name="Riccioni C."/>
            <person name="Rubini A."/>
            <person name="Sitrit Y."/>
            <person name="Splivallo R."/>
            <person name="Traeger S."/>
            <person name="Wang M."/>
            <person name="Zifcakova L."/>
            <person name="Wipf D."/>
            <person name="Zambonelli A."/>
            <person name="Paolocci F."/>
            <person name="Nowrousian M."/>
            <person name="Ottonello S."/>
            <person name="Baldrian P."/>
            <person name="Spatafora J.W."/>
            <person name="Henrissat B."/>
            <person name="Nagy L.G."/>
            <person name="Aury J.M."/>
            <person name="Wincker P."/>
            <person name="Grigoriev I.V."/>
            <person name="Bonfante P."/>
            <person name="Martin F.M."/>
        </authorList>
    </citation>
    <scope>NUCLEOTIDE SEQUENCE [LARGE SCALE GENOMIC DNA]</scope>
    <source>
        <strain evidence="2 3">ATCC MYA-4762</strain>
    </source>
</reference>
<proteinExistence type="predicted"/>
<name>A0A3N4LBZ6_9PEZI</name>
<feature type="domain" description="DUF6826" evidence="1">
    <location>
        <begin position="194"/>
        <end position="262"/>
    </location>
</feature>
<dbReference type="SUPFAM" id="SSF56112">
    <property type="entry name" value="Protein kinase-like (PK-like)"/>
    <property type="match status" value="1"/>
</dbReference>
<dbReference type="EMBL" id="ML121572">
    <property type="protein sequence ID" value="RPB20407.1"/>
    <property type="molecule type" value="Genomic_DNA"/>
</dbReference>